<sequence>MQVRKLAVIGAVVVVGISANSAYTASNTLNGDNVAGYGTSAVTGAIVQGIEHTLSGGGTTINATALTFTTDLNSGHQVRAGFGTAALQSCTVTLNTAPTLDTATCTYSPTFSTSTAGEFHVTVS</sequence>
<organism evidence="2 3">
    <name type="scientific">Nocardioides immobilis</name>
    <dbReference type="NCBI Taxonomy" id="2049295"/>
    <lineage>
        <taxon>Bacteria</taxon>
        <taxon>Bacillati</taxon>
        <taxon>Actinomycetota</taxon>
        <taxon>Actinomycetes</taxon>
        <taxon>Propionibacteriales</taxon>
        <taxon>Nocardioidaceae</taxon>
        <taxon>Nocardioides</taxon>
    </lineage>
</organism>
<name>A0A417XS60_9ACTN</name>
<feature type="chain" id="PRO_5019152505" evidence="1">
    <location>
        <begin position="25"/>
        <end position="124"/>
    </location>
</feature>
<keyword evidence="3" id="KW-1185">Reference proteome</keyword>
<keyword evidence="1" id="KW-0732">Signal</keyword>
<feature type="signal peptide" evidence="1">
    <location>
        <begin position="1"/>
        <end position="24"/>
    </location>
</feature>
<dbReference type="AlphaFoldDB" id="A0A417XS60"/>
<evidence type="ECO:0000313" key="2">
    <source>
        <dbReference type="EMBL" id="RHW22804.1"/>
    </source>
</evidence>
<dbReference type="EMBL" id="QXGH01000055">
    <property type="protein sequence ID" value="RHW22804.1"/>
    <property type="molecule type" value="Genomic_DNA"/>
</dbReference>
<dbReference type="RefSeq" id="WP_118929149.1">
    <property type="nucleotide sequence ID" value="NZ_QXGH01000055.1"/>
</dbReference>
<dbReference type="Proteomes" id="UP000283644">
    <property type="component" value="Unassembled WGS sequence"/>
</dbReference>
<evidence type="ECO:0000256" key="1">
    <source>
        <dbReference type="SAM" id="SignalP"/>
    </source>
</evidence>
<reference evidence="2 3" key="1">
    <citation type="submission" date="2018-09" db="EMBL/GenBank/DDBJ databases">
        <title>Genome sequencing of Nocardioides immobilis CCTCC AB 2017083 for comparison to Nocardioides silvaticus.</title>
        <authorList>
            <person name="Li C."/>
            <person name="Wang G."/>
        </authorList>
    </citation>
    <scope>NUCLEOTIDE SEQUENCE [LARGE SCALE GENOMIC DNA]</scope>
    <source>
        <strain evidence="2 3">CCTCC AB 2017083</strain>
    </source>
</reference>
<accession>A0A417XS60</accession>
<evidence type="ECO:0000313" key="3">
    <source>
        <dbReference type="Proteomes" id="UP000283644"/>
    </source>
</evidence>
<proteinExistence type="predicted"/>
<protein>
    <submittedName>
        <fullName evidence="2">Uncharacterized protein</fullName>
    </submittedName>
</protein>
<gene>
    <name evidence="2" type="ORF">D0Z08_31030</name>
</gene>
<comment type="caution">
    <text evidence="2">The sequence shown here is derived from an EMBL/GenBank/DDBJ whole genome shotgun (WGS) entry which is preliminary data.</text>
</comment>